<gene>
    <name evidence="3" type="ORF">CSSPTR1EN2_LOCUS22121</name>
</gene>
<keyword evidence="2" id="KW-0732">Signal</keyword>
<sequence>MFTSVGCRKTRPSSKSVRAAATAILCLFLLLQLEFSSSISAAAAAGLRPPCGVNHEKVTDASFQQPEIPDDVTTSSPLTHTKASAVQGRSVESVNYTQVISNVQEEPRNVDEVESRMQAQKYSMHRKLISCLQLRPSAAAVQLRTTATTLHSLYWQRLPQMKAAHENPALPGYSFMKTVRDLLMHVDGATTLRTTSLIKSRSSPQSQHRKTRKLFMTSTRNIAAASRATRIPSVHADDSASYSDDDTHLDYSDPRTHPPRGN</sequence>
<evidence type="ECO:0000313" key="4">
    <source>
        <dbReference type="Proteomes" id="UP001497512"/>
    </source>
</evidence>
<dbReference type="Proteomes" id="UP001497512">
    <property type="component" value="Chromosome 8"/>
</dbReference>
<feature type="signal peptide" evidence="2">
    <location>
        <begin position="1"/>
        <end position="38"/>
    </location>
</feature>
<feature type="chain" id="PRO_5046216597" evidence="2">
    <location>
        <begin position="39"/>
        <end position="262"/>
    </location>
</feature>
<reference evidence="3" key="1">
    <citation type="submission" date="2024-02" db="EMBL/GenBank/DDBJ databases">
        <authorList>
            <consortium name="ELIXIR-Norway"/>
            <consortium name="Elixir Norway"/>
        </authorList>
    </citation>
    <scope>NUCLEOTIDE SEQUENCE</scope>
</reference>
<keyword evidence="4" id="KW-1185">Reference proteome</keyword>
<feature type="compositionally biased region" description="Polar residues" evidence="1">
    <location>
        <begin position="72"/>
        <end position="84"/>
    </location>
</feature>
<feature type="region of interest" description="Disordered" evidence="1">
    <location>
        <begin position="226"/>
        <end position="262"/>
    </location>
</feature>
<evidence type="ECO:0000256" key="1">
    <source>
        <dbReference type="SAM" id="MobiDB-lite"/>
    </source>
</evidence>
<feature type="region of interest" description="Disordered" evidence="1">
    <location>
        <begin position="62"/>
        <end position="84"/>
    </location>
</feature>
<protein>
    <submittedName>
        <fullName evidence="3">Uncharacterized protein</fullName>
    </submittedName>
</protein>
<feature type="compositionally biased region" description="Basic and acidic residues" evidence="1">
    <location>
        <begin position="245"/>
        <end position="256"/>
    </location>
</feature>
<dbReference type="EMBL" id="OZ019900">
    <property type="protein sequence ID" value="CAK9234246.1"/>
    <property type="molecule type" value="Genomic_DNA"/>
</dbReference>
<proteinExistence type="predicted"/>
<accession>A0ABP0UZW1</accession>
<name>A0ABP0UZW1_9BRYO</name>
<organism evidence="3 4">
    <name type="scientific">Sphagnum troendelagicum</name>
    <dbReference type="NCBI Taxonomy" id="128251"/>
    <lineage>
        <taxon>Eukaryota</taxon>
        <taxon>Viridiplantae</taxon>
        <taxon>Streptophyta</taxon>
        <taxon>Embryophyta</taxon>
        <taxon>Bryophyta</taxon>
        <taxon>Sphagnophytina</taxon>
        <taxon>Sphagnopsida</taxon>
        <taxon>Sphagnales</taxon>
        <taxon>Sphagnaceae</taxon>
        <taxon>Sphagnum</taxon>
    </lineage>
</organism>
<evidence type="ECO:0000313" key="3">
    <source>
        <dbReference type="EMBL" id="CAK9234246.1"/>
    </source>
</evidence>
<evidence type="ECO:0000256" key="2">
    <source>
        <dbReference type="SAM" id="SignalP"/>
    </source>
</evidence>